<evidence type="ECO:0000259" key="20">
    <source>
        <dbReference type="PROSITE" id="PS51387"/>
    </source>
</evidence>
<keyword evidence="16 19" id="KW-0961">Cell wall biogenesis/degradation</keyword>
<evidence type="ECO:0000256" key="14">
    <source>
        <dbReference type="ARBA" id="ARBA00023002"/>
    </source>
</evidence>
<comment type="catalytic activity">
    <reaction evidence="18 19">
        <text>UDP-N-acetyl-alpha-D-muramate + NADP(+) = UDP-N-acetyl-3-O-(1-carboxyvinyl)-alpha-D-glucosamine + NADPH + H(+)</text>
        <dbReference type="Rhea" id="RHEA:12248"/>
        <dbReference type="ChEBI" id="CHEBI:15378"/>
        <dbReference type="ChEBI" id="CHEBI:57783"/>
        <dbReference type="ChEBI" id="CHEBI:58349"/>
        <dbReference type="ChEBI" id="CHEBI:68483"/>
        <dbReference type="ChEBI" id="CHEBI:70757"/>
        <dbReference type="EC" id="1.3.1.98"/>
    </reaction>
</comment>
<dbReference type="InterPro" id="IPR003170">
    <property type="entry name" value="MurB"/>
</dbReference>
<dbReference type="SUPFAM" id="SSF56194">
    <property type="entry name" value="Uridine diphospho-N-Acetylenolpyruvylglucosamine reductase, MurB, C-terminal domain"/>
    <property type="match status" value="1"/>
</dbReference>
<evidence type="ECO:0000256" key="15">
    <source>
        <dbReference type="ARBA" id="ARBA00023306"/>
    </source>
</evidence>
<evidence type="ECO:0000256" key="4">
    <source>
        <dbReference type="ARBA" id="ARBA00004752"/>
    </source>
</evidence>
<organism evidence="21 22">
    <name type="scientific">Pseudogulbenkiania subflava DSM 22618</name>
    <dbReference type="NCBI Taxonomy" id="1123014"/>
    <lineage>
        <taxon>Bacteria</taxon>
        <taxon>Pseudomonadati</taxon>
        <taxon>Pseudomonadota</taxon>
        <taxon>Betaproteobacteria</taxon>
        <taxon>Neisseriales</taxon>
        <taxon>Chromobacteriaceae</taxon>
        <taxon>Pseudogulbenkiania</taxon>
    </lineage>
</organism>
<keyword evidence="22" id="KW-1185">Reference proteome</keyword>
<dbReference type="AlphaFoldDB" id="A0A1Y6BKF5"/>
<dbReference type="Pfam" id="PF01565">
    <property type="entry name" value="FAD_binding_4"/>
    <property type="match status" value="1"/>
</dbReference>
<protein>
    <recommendedName>
        <fullName evidence="6 19">UDP-N-acetylenolpyruvoylglucosamine reductase</fullName>
        <ecNumber evidence="5 19">1.3.1.98</ecNumber>
    </recommendedName>
    <alternativeName>
        <fullName evidence="17 19">UDP-N-acetylmuramate dehydrogenase</fullName>
    </alternativeName>
</protein>
<evidence type="ECO:0000256" key="18">
    <source>
        <dbReference type="ARBA" id="ARBA00048914"/>
    </source>
</evidence>
<dbReference type="NCBIfam" id="NF000755">
    <property type="entry name" value="PRK00046.1"/>
    <property type="match status" value="1"/>
</dbReference>
<dbReference type="GO" id="GO:0071949">
    <property type="term" value="F:FAD binding"/>
    <property type="evidence" value="ECO:0007669"/>
    <property type="project" value="InterPro"/>
</dbReference>
<dbReference type="GO" id="GO:0008762">
    <property type="term" value="F:UDP-N-acetylmuramate dehydrogenase activity"/>
    <property type="evidence" value="ECO:0007669"/>
    <property type="project" value="UniProtKB-UniRule"/>
</dbReference>
<evidence type="ECO:0000256" key="1">
    <source>
        <dbReference type="ARBA" id="ARBA00001974"/>
    </source>
</evidence>
<dbReference type="Gene3D" id="3.30.43.10">
    <property type="entry name" value="Uridine Diphospho-n-acetylenolpyruvylglucosamine Reductase, domain 2"/>
    <property type="match status" value="1"/>
</dbReference>
<evidence type="ECO:0000256" key="7">
    <source>
        <dbReference type="ARBA" id="ARBA00022490"/>
    </source>
</evidence>
<evidence type="ECO:0000256" key="2">
    <source>
        <dbReference type="ARBA" id="ARBA00003921"/>
    </source>
</evidence>
<dbReference type="PANTHER" id="PTHR21071">
    <property type="entry name" value="UDP-N-ACETYLENOLPYRUVOYLGLUCOSAMINE REDUCTASE"/>
    <property type="match status" value="1"/>
</dbReference>
<evidence type="ECO:0000256" key="12">
    <source>
        <dbReference type="ARBA" id="ARBA00022960"/>
    </source>
</evidence>
<keyword evidence="12 19" id="KW-0133">Cell shape</keyword>
<evidence type="ECO:0000313" key="21">
    <source>
        <dbReference type="EMBL" id="SMF08210.1"/>
    </source>
</evidence>
<evidence type="ECO:0000313" key="22">
    <source>
        <dbReference type="Proteomes" id="UP000192920"/>
    </source>
</evidence>
<feature type="active site" evidence="19">
    <location>
        <position position="320"/>
    </location>
</feature>
<evidence type="ECO:0000256" key="11">
    <source>
        <dbReference type="ARBA" id="ARBA00022857"/>
    </source>
</evidence>
<keyword evidence="15 19" id="KW-0131">Cell cycle</keyword>
<feature type="active site" description="Proton donor" evidence="19">
    <location>
        <position position="224"/>
    </location>
</feature>
<feature type="domain" description="FAD-binding PCMH-type" evidence="20">
    <location>
        <begin position="1"/>
        <end position="173"/>
    </location>
</feature>
<dbReference type="STRING" id="1123014.SAMN02745746_01178"/>
<dbReference type="UniPathway" id="UPA00219"/>
<comment type="similarity">
    <text evidence="19">Belongs to the MurB family.</text>
</comment>
<dbReference type="HAMAP" id="MF_00037">
    <property type="entry name" value="MurB"/>
    <property type="match status" value="1"/>
</dbReference>
<reference evidence="22" key="1">
    <citation type="submission" date="2017-04" db="EMBL/GenBank/DDBJ databases">
        <authorList>
            <person name="Varghese N."/>
            <person name="Submissions S."/>
        </authorList>
    </citation>
    <scope>NUCLEOTIDE SEQUENCE [LARGE SCALE GENOMIC DNA]</scope>
    <source>
        <strain evidence="22">DSM 22618</strain>
    </source>
</reference>
<sequence>MDVRAATFCELDDLARLPELLASEPYRRGPVLWLGGGSNLLFTGNYPGLVVKVALSGITVLSENDDEVVVEAAAGENWHGFVQHTLAQGWAGLENLSLIPGTVGASPIQNIGAYGVEVKDCLTEVVCADLHDNRALRILANAECRFGYRDSVFKHEMNGRLLVSAVRYRLSKRPTLHTGYGDIGKELAAMGKADGASPRDVSDAVIRIRTAKLPDPAQLGNAGSFFKNPIIDTGLAEALLAHHPDLPHYPAGVGKTKLAAGWLIDRAGLKGYREGDAGVHARQALVLVNYGHASGKEVWALAQKVQATVKERYGVQLEPEPLVL</sequence>
<dbReference type="GO" id="GO:0005829">
    <property type="term" value="C:cytosol"/>
    <property type="evidence" value="ECO:0007669"/>
    <property type="project" value="TreeGrafter"/>
</dbReference>
<keyword evidence="13 19" id="KW-0573">Peptidoglycan synthesis</keyword>
<evidence type="ECO:0000256" key="19">
    <source>
        <dbReference type="HAMAP-Rule" id="MF_00037"/>
    </source>
</evidence>
<gene>
    <name evidence="19" type="primary">murB</name>
    <name evidence="21" type="ORF">SAMN02745746_01178</name>
</gene>
<evidence type="ECO:0000256" key="9">
    <source>
        <dbReference type="ARBA" id="ARBA00022630"/>
    </source>
</evidence>
<dbReference type="GO" id="GO:0009252">
    <property type="term" value="P:peptidoglycan biosynthetic process"/>
    <property type="evidence" value="ECO:0007669"/>
    <property type="project" value="UniProtKB-UniRule"/>
</dbReference>
<keyword evidence="14 19" id="KW-0560">Oxidoreductase</keyword>
<keyword evidence="9 19" id="KW-0285">Flavoprotein</keyword>
<evidence type="ECO:0000256" key="6">
    <source>
        <dbReference type="ARBA" id="ARBA00015188"/>
    </source>
</evidence>
<evidence type="ECO:0000256" key="17">
    <source>
        <dbReference type="ARBA" id="ARBA00031026"/>
    </source>
</evidence>
<dbReference type="PANTHER" id="PTHR21071:SF4">
    <property type="entry name" value="UDP-N-ACETYLENOLPYRUVOYLGLUCOSAMINE REDUCTASE"/>
    <property type="match status" value="1"/>
</dbReference>
<dbReference type="GO" id="GO:0008360">
    <property type="term" value="P:regulation of cell shape"/>
    <property type="evidence" value="ECO:0007669"/>
    <property type="project" value="UniProtKB-KW"/>
</dbReference>
<accession>A0A1Y6BKF5</accession>
<dbReference type="InterPro" id="IPR016169">
    <property type="entry name" value="FAD-bd_PCMH_sub2"/>
</dbReference>
<dbReference type="EMBL" id="FXAG01000004">
    <property type="protein sequence ID" value="SMF08210.1"/>
    <property type="molecule type" value="Genomic_DNA"/>
</dbReference>
<keyword evidence="11 19" id="KW-0521">NADP</keyword>
<comment type="cofactor">
    <cofactor evidence="1 19">
        <name>FAD</name>
        <dbReference type="ChEBI" id="CHEBI:57692"/>
    </cofactor>
</comment>
<dbReference type="NCBIfam" id="TIGR00179">
    <property type="entry name" value="murB"/>
    <property type="match status" value="1"/>
</dbReference>
<dbReference type="SUPFAM" id="SSF56176">
    <property type="entry name" value="FAD-binding/transporter-associated domain-like"/>
    <property type="match status" value="1"/>
</dbReference>
<feature type="active site" evidence="19">
    <location>
        <position position="149"/>
    </location>
</feature>
<name>A0A1Y6BKF5_9NEIS</name>
<dbReference type="PROSITE" id="PS51387">
    <property type="entry name" value="FAD_PCMH"/>
    <property type="match status" value="1"/>
</dbReference>
<comment type="function">
    <text evidence="2 19">Cell wall formation.</text>
</comment>
<dbReference type="InterPro" id="IPR011601">
    <property type="entry name" value="MurB_C"/>
</dbReference>
<evidence type="ECO:0000256" key="8">
    <source>
        <dbReference type="ARBA" id="ARBA00022618"/>
    </source>
</evidence>
<evidence type="ECO:0000256" key="3">
    <source>
        <dbReference type="ARBA" id="ARBA00004496"/>
    </source>
</evidence>
<dbReference type="Pfam" id="PF02873">
    <property type="entry name" value="MurB_C"/>
    <property type="match status" value="1"/>
</dbReference>
<evidence type="ECO:0000256" key="13">
    <source>
        <dbReference type="ARBA" id="ARBA00022984"/>
    </source>
</evidence>
<dbReference type="NCBIfam" id="NF010478">
    <property type="entry name" value="PRK13903.1"/>
    <property type="match status" value="1"/>
</dbReference>
<evidence type="ECO:0000256" key="16">
    <source>
        <dbReference type="ARBA" id="ARBA00023316"/>
    </source>
</evidence>
<dbReference type="Gene3D" id="3.30.465.10">
    <property type="match status" value="1"/>
</dbReference>
<keyword evidence="10 19" id="KW-0274">FAD</keyword>
<comment type="pathway">
    <text evidence="4 19">Cell wall biogenesis; peptidoglycan biosynthesis.</text>
</comment>
<keyword evidence="8 19" id="KW-0132">Cell division</keyword>
<dbReference type="Gene3D" id="3.90.78.10">
    <property type="entry name" value="UDP-N-acetylenolpyruvoylglucosamine reductase, C-terminal domain"/>
    <property type="match status" value="1"/>
</dbReference>
<dbReference type="GO" id="GO:0071555">
    <property type="term" value="P:cell wall organization"/>
    <property type="evidence" value="ECO:0007669"/>
    <property type="project" value="UniProtKB-KW"/>
</dbReference>
<dbReference type="InterPro" id="IPR016167">
    <property type="entry name" value="FAD-bd_PCMH_sub1"/>
</dbReference>
<keyword evidence="7 19" id="KW-0963">Cytoplasm</keyword>
<dbReference type="InterPro" id="IPR006094">
    <property type="entry name" value="Oxid_FAD_bind_N"/>
</dbReference>
<dbReference type="InterPro" id="IPR016166">
    <property type="entry name" value="FAD-bd_PCMH"/>
</dbReference>
<comment type="subcellular location">
    <subcellularLocation>
        <location evidence="3 19">Cytoplasm</location>
    </subcellularLocation>
</comment>
<dbReference type="GO" id="GO:0051301">
    <property type="term" value="P:cell division"/>
    <property type="evidence" value="ECO:0007669"/>
    <property type="project" value="UniProtKB-KW"/>
</dbReference>
<dbReference type="EC" id="1.3.1.98" evidence="5 19"/>
<proteinExistence type="inferred from homology"/>
<evidence type="ECO:0000256" key="10">
    <source>
        <dbReference type="ARBA" id="ARBA00022827"/>
    </source>
</evidence>
<dbReference type="InterPro" id="IPR036318">
    <property type="entry name" value="FAD-bd_PCMH-like_sf"/>
</dbReference>
<evidence type="ECO:0000256" key="5">
    <source>
        <dbReference type="ARBA" id="ARBA00012518"/>
    </source>
</evidence>
<dbReference type="Proteomes" id="UP000192920">
    <property type="component" value="Unassembled WGS sequence"/>
</dbReference>
<dbReference type="InterPro" id="IPR036635">
    <property type="entry name" value="MurB_C_sf"/>
</dbReference>